<evidence type="ECO:0000313" key="2">
    <source>
        <dbReference type="Proteomes" id="UP001060215"/>
    </source>
</evidence>
<dbReference type="Proteomes" id="UP001060215">
    <property type="component" value="Chromosome 7"/>
</dbReference>
<keyword evidence="2" id="KW-1185">Reference proteome</keyword>
<proteinExistence type="predicted"/>
<comment type="caution">
    <text evidence="1">The sequence shown here is derived from an EMBL/GenBank/DDBJ whole genome shotgun (WGS) entry which is preliminary data.</text>
</comment>
<accession>A0ACC0H000</accession>
<evidence type="ECO:0000313" key="1">
    <source>
        <dbReference type="EMBL" id="KAI8006460.1"/>
    </source>
</evidence>
<name>A0ACC0H000_9ERIC</name>
<protein>
    <submittedName>
        <fullName evidence="1">Uncharacterized protein</fullName>
    </submittedName>
</protein>
<dbReference type="EMBL" id="CM045764">
    <property type="protein sequence ID" value="KAI8006460.1"/>
    <property type="molecule type" value="Genomic_DNA"/>
</dbReference>
<sequence>MRFCILQDFAASEVRLCCGVAPIRFGFGFCLEAERLKDECRIEVRGGPIKTDDEVNNSDADADADDGGFHAEDYPRYELDFDADFYRHHHTNAEYYGGYRKRK</sequence>
<gene>
    <name evidence="1" type="ORF">LOK49_LG07G03151</name>
</gene>
<organism evidence="1 2">
    <name type="scientific">Camellia lanceoleosa</name>
    <dbReference type="NCBI Taxonomy" id="1840588"/>
    <lineage>
        <taxon>Eukaryota</taxon>
        <taxon>Viridiplantae</taxon>
        <taxon>Streptophyta</taxon>
        <taxon>Embryophyta</taxon>
        <taxon>Tracheophyta</taxon>
        <taxon>Spermatophyta</taxon>
        <taxon>Magnoliopsida</taxon>
        <taxon>eudicotyledons</taxon>
        <taxon>Gunneridae</taxon>
        <taxon>Pentapetalae</taxon>
        <taxon>asterids</taxon>
        <taxon>Ericales</taxon>
        <taxon>Theaceae</taxon>
        <taxon>Camellia</taxon>
    </lineage>
</organism>
<reference evidence="1 2" key="1">
    <citation type="journal article" date="2022" name="Plant J.">
        <title>Chromosome-level genome of Camellia lanceoleosa provides a valuable resource for understanding genome evolution and self-incompatibility.</title>
        <authorList>
            <person name="Gong W."/>
            <person name="Xiao S."/>
            <person name="Wang L."/>
            <person name="Liao Z."/>
            <person name="Chang Y."/>
            <person name="Mo W."/>
            <person name="Hu G."/>
            <person name="Li W."/>
            <person name="Zhao G."/>
            <person name="Zhu H."/>
            <person name="Hu X."/>
            <person name="Ji K."/>
            <person name="Xiang X."/>
            <person name="Song Q."/>
            <person name="Yuan D."/>
            <person name="Jin S."/>
            <person name="Zhang L."/>
        </authorList>
    </citation>
    <scope>NUCLEOTIDE SEQUENCE [LARGE SCALE GENOMIC DNA]</scope>
    <source>
        <strain evidence="1">SQ_2022a</strain>
    </source>
</reference>